<feature type="region of interest" description="Disordered" evidence="1">
    <location>
        <begin position="26"/>
        <end position="61"/>
    </location>
</feature>
<dbReference type="OrthoDB" id="6158295at2759"/>
<keyword evidence="2" id="KW-1133">Transmembrane helix</keyword>
<evidence type="ECO:0000256" key="1">
    <source>
        <dbReference type="SAM" id="MobiDB-lite"/>
    </source>
</evidence>
<keyword evidence="2" id="KW-0472">Membrane</keyword>
<feature type="signal peptide" evidence="3">
    <location>
        <begin position="1"/>
        <end position="23"/>
    </location>
</feature>
<dbReference type="AlphaFoldDB" id="A0A267F657"/>
<keyword evidence="6" id="KW-1185">Reference proteome</keyword>
<sequence length="262" mass="28265">MKPSILLLLSVFCALLLIELTFAARGSSGSRGNSGSRSSGSRSSRSSRSRSYSRSSGGTSYSRMSTFVAASFVWSVKYRAFRSGYYFSSLRWRRSHSDLESDTPLCFNIEDAVPVEYNSSVQVPWIYKNKTTYGVFICPIDGSEDKTYCCGDDEAEYCCGFWDDSSRAAGVAVGIAFLAAGLVLIVYICYNCAKGASAGSSSVAAKPISSSQPPPYPEPGLNMSYYGSEFGSGQQQEEPKVTHARGQDSGTPPPSYETAADM</sequence>
<dbReference type="InterPro" id="IPR053891">
    <property type="entry name" value="Shisa_N"/>
</dbReference>
<proteinExistence type="predicted"/>
<dbReference type="EMBL" id="NIVC01001337">
    <property type="protein sequence ID" value="PAA69260.1"/>
    <property type="molecule type" value="Genomic_DNA"/>
</dbReference>
<organism evidence="5 6">
    <name type="scientific">Macrostomum lignano</name>
    <dbReference type="NCBI Taxonomy" id="282301"/>
    <lineage>
        <taxon>Eukaryota</taxon>
        <taxon>Metazoa</taxon>
        <taxon>Spiralia</taxon>
        <taxon>Lophotrochozoa</taxon>
        <taxon>Platyhelminthes</taxon>
        <taxon>Rhabditophora</taxon>
        <taxon>Macrostomorpha</taxon>
        <taxon>Macrostomida</taxon>
        <taxon>Macrostomidae</taxon>
        <taxon>Macrostomum</taxon>
    </lineage>
</organism>
<feature type="domain" description="Shisa N-terminal" evidence="4">
    <location>
        <begin position="125"/>
        <end position="161"/>
    </location>
</feature>
<feature type="region of interest" description="Disordered" evidence="1">
    <location>
        <begin position="204"/>
        <end position="262"/>
    </location>
</feature>
<evidence type="ECO:0000313" key="6">
    <source>
        <dbReference type="Proteomes" id="UP000215902"/>
    </source>
</evidence>
<dbReference type="Pfam" id="PF13908">
    <property type="entry name" value="Shisa_N"/>
    <property type="match status" value="1"/>
</dbReference>
<feature type="chain" id="PRO_5012244293" description="Shisa N-terminal domain-containing protein" evidence="3">
    <location>
        <begin position="24"/>
        <end position="262"/>
    </location>
</feature>
<dbReference type="Proteomes" id="UP000215902">
    <property type="component" value="Unassembled WGS sequence"/>
</dbReference>
<evidence type="ECO:0000313" key="5">
    <source>
        <dbReference type="EMBL" id="PAA69260.1"/>
    </source>
</evidence>
<accession>A0A267F657</accession>
<protein>
    <recommendedName>
        <fullName evidence="4">Shisa N-terminal domain-containing protein</fullName>
    </recommendedName>
</protein>
<feature type="transmembrane region" description="Helical" evidence="2">
    <location>
        <begin position="168"/>
        <end position="190"/>
    </location>
</feature>
<gene>
    <name evidence="5" type="ORF">BOX15_Mlig001147g2</name>
</gene>
<evidence type="ECO:0000259" key="4">
    <source>
        <dbReference type="Pfam" id="PF13908"/>
    </source>
</evidence>
<comment type="caution">
    <text evidence="5">The sequence shown here is derived from an EMBL/GenBank/DDBJ whole genome shotgun (WGS) entry which is preliminary data.</text>
</comment>
<evidence type="ECO:0000256" key="2">
    <source>
        <dbReference type="SAM" id="Phobius"/>
    </source>
</evidence>
<reference evidence="5 6" key="1">
    <citation type="submission" date="2017-06" db="EMBL/GenBank/DDBJ databases">
        <title>A platform for efficient transgenesis in Macrostomum lignano, a flatworm model organism for stem cell research.</title>
        <authorList>
            <person name="Berezikov E."/>
        </authorList>
    </citation>
    <scope>NUCLEOTIDE SEQUENCE [LARGE SCALE GENOMIC DNA]</scope>
    <source>
        <strain evidence="5">DV1</strain>
        <tissue evidence="5">Whole organism</tissue>
    </source>
</reference>
<name>A0A267F657_9PLAT</name>
<keyword evidence="2" id="KW-0812">Transmembrane</keyword>
<keyword evidence="3" id="KW-0732">Signal</keyword>
<dbReference type="STRING" id="282301.A0A267F657"/>
<evidence type="ECO:0000256" key="3">
    <source>
        <dbReference type="SAM" id="SignalP"/>
    </source>
</evidence>